<feature type="transmembrane region" description="Helical" evidence="1">
    <location>
        <begin position="114"/>
        <end position="135"/>
    </location>
</feature>
<evidence type="ECO:0000313" key="3">
    <source>
        <dbReference type="Proteomes" id="UP001449795"/>
    </source>
</evidence>
<reference evidence="2 3" key="1">
    <citation type="submission" date="2024-04" db="EMBL/GenBank/DDBJ databases">
        <title>Complete genome sequence of Nguyenibacter vanlangesis HBCM-1154, a strain capable of nitrogen fixation, IAA production, and phosphorus solubilization isolated from sugarcane soil.</title>
        <authorList>
            <person name="MY HANH P."/>
        </authorList>
    </citation>
    <scope>NUCLEOTIDE SEQUENCE [LARGE SCALE GENOMIC DNA]</scope>
    <source>
        <strain evidence="2 3">HBCM 1154</strain>
    </source>
</reference>
<dbReference type="EMBL" id="CP152276">
    <property type="protein sequence ID" value="XAE41211.1"/>
    <property type="molecule type" value="Genomic_DNA"/>
</dbReference>
<feature type="transmembrane region" description="Helical" evidence="1">
    <location>
        <begin position="62"/>
        <end position="80"/>
    </location>
</feature>
<accession>A0ABZ3D0D2</accession>
<organism evidence="2 3">
    <name type="scientific">Nguyenibacter vanlangensis</name>
    <dbReference type="NCBI Taxonomy" id="1216886"/>
    <lineage>
        <taxon>Bacteria</taxon>
        <taxon>Pseudomonadati</taxon>
        <taxon>Pseudomonadota</taxon>
        <taxon>Alphaproteobacteria</taxon>
        <taxon>Acetobacterales</taxon>
        <taxon>Acetobacteraceae</taxon>
        <taxon>Nguyenibacter</taxon>
    </lineage>
</organism>
<keyword evidence="1" id="KW-1133">Transmembrane helix</keyword>
<protein>
    <submittedName>
        <fullName evidence="2">Uncharacterized protein</fullName>
    </submittedName>
</protein>
<evidence type="ECO:0000313" key="2">
    <source>
        <dbReference type="EMBL" id="XAE41211.1"/>
    </source>
</evidence>
<gene>
    <name evidence="2" type="ORF">AAC691_12915</name>
</gene>
<sequence length="142" mass="14089">MFRLSLSGILHAVPGAVPLAAAPGSAGRLDGLGGVLLATRLGVVAGRGAATPVMLAAEDAPAAMALAPVMIAIPVLRHLAVKPDGRGTMLLGLATIWLAALPMRRAKARRRGRLVLGGLIGLAAIAAGAASLATLRPTCPTA</sequence>
<dbReference type="Proteomes" id="UP001449795">
    <property type="component" value="Chromosome"/>
</dbReference>
<dbReference type="RefSeq" id="WP_342627185.1">
    <property type="nucleotide sequence ID" value="NZ_CP152276.1"/>
</dbReference>
<keyword evidence="1" id="KW-0812">Transmembrane</keyword>
<proteinExistence type="predicted"/>
<name>A0ABZ3D0D2_9PROT</name>
<keyword evidence="3" id="KW-1185">Reference proteome</keyword>
<keyword evidence="1" id="KW-0472">Membrane</keyword>
<evidence type="ECO:0000256" key="1">
    <source>
        <dbReference type="SAM" id="Phobius"/>
    </source>
</evidence>